<keyword evidence="2" id="KW-1185">Reference proteome</keyword>
<reference evidence="1" key="1">
    <citation type="submission" date="2023-04" db="EMBL/GenBank/DDBJ databases">
        <title>Phytophthora fragariaefolia NBRC 109709.</title>
        <authorList>
            <person name="Ichikawa N."/>
            <person name="Sato H."/>
            <person name="Tonouchi N."/>
        </authorList>
    </citation>
    <scope>NUCLEOTIDE SEQUENCE</scope>
    <source>
        <strain evidence="1">NBRC 109709</strain>
    </source>
</reference>
<comment type="caution">
    <text evidence="1">The sequence shown here is derived from an EMBL/GenBank/DDBJ whole genome shotgun (WGS) entry which is preliminary data.</text>
</comment>
<accession>A0A9W7CTI6</accession>
<gene>
    <name evidence="1" type="ORF">Pfra01_001341700</name>
</gene>
<name>A0A9W7CTI6_9STRA</name>
<evidence type="ECO:0000313" key="2">
    <source>
        <dbReference type="Proteomes" id="UP001165121"/>
    </source>
</evidence>
<dbReference type="OrthoDB" id="155883at2759"/>
<organism evidence="1 2">
    <name type="scientific">Phytophthora fragariaefolia</name>
    <dbReference type="NCBI Taxonomy" id="1490495"/>
    <lineage>
        <taxon>Eukaryota</taxon>
        <taxon>Sar</taxon>
        <taxon>Stramenopiles</taxon>
        <taxon>Oomycota</taxon>
        <taxon>Peronosporomycetes</taxon>
        <taxon>Peronosporales</taxon>
        <taxon>Peronosporaceae</taxon>
        <taxon>Phytophthora</taxon>
    </lineage>
</organism>
<dbReference type="Proteomes" id="UP001165121">
    <property type="component" value="Unassembled WGS sequence"/>
</dbReference>
<sequence length="169" mass="19269">MDVNRLRVIAEGLEARYQAVDETFRALPTEVMRYRFLGVKKLEDDPSHFEFLSNRRRNSLVGMEALDSETQIRRQAFHFQWLARQYVATFAQLKAAMLEICERVQKDMAEAGAMSAPTLADINDAGLSPDAFLLFVRLSERMGVWLTGVWICSCLACHRRLGLGHFAAQ</sequence>
<proteinExistence type="predicted"/>
<evidence type="ECO:0000313" key="1">
    <source>
        <dbReference type="EMBL" id="GMF41847.1"/>
    </source>
</evidence>
<dbReference type="EMBL" id="BSXT01001382">
    <property type="protein sequence ID" value="GMF41847.1"/>
    <property type="molecule type" value="Genomic_DNA"/>
</dbReference>
<dbReference type="AlphaFoldDB" id="A0A9W7CTI6"/>
<protein>
    <submittedName>
        <fullName evidence="1">Unnamed protein product</fullName>
    </submittedName>
</protein>